<gene>
    <name evidence="1" type="ORF">CEXT_789681</name>
</gene>
<organism evidence="1 2">
    <name type="scientific">Caerostris extrusa</name>
    <name type="common">Bark spider</name>
    <name type="synonym">Caerostris bankana</name>
    <dbReference type="NCBI Taxonomy" id="172846"/>
    <lineage>
        <taxon>Eukaryota</taxon>
        <taxon>Metazoa</taxon>
        <taxon>Ecdysozoa</taxon>
        <taxon>Arthropoda</taxon>
        <taxon>Chelicerata</taxon>
        <taxon>Arachnida</taxon>
        <taxon>Araneae</taxon>
        <taxon>Araneomorphae</taxon>
        <taxon>Entelegynae</taxon>
        <taxon>Araneoidea</taxon>
        <taxon>Araneidae</taxon>
        <taxon>Caerostris</taxon>
    </lineage>
</organism>
<accession>A0AAV4SX04</accession>
<evidence type="ECO:0000313" key="2">
    <source>
        <dbReference type="Proteomes" id="UP001054945"/>
    </source>
</evidence>
<reference evidence="1 2" key="1">
    <citation type="submission" date="2021-06" db="EMBL/GenBank/DDBJ databases">
        <title>Caerostris extrusa draft genome.</title>
        <authorList>
            <person name="Kono N."/>
            <person name="Arakawa K."/>
        </authorList>
    </citation>
    <scope>NUCLEOTIDE SEQUENCE [LARGE SCALE GENOMIC DNA]</scope>
</reference>
<protein>
    <submittedName>
        <fullName evidence="1">Uncharacterized protein</fullName>
    </submittedName>
</protein>
<keyword evidence="2" id="KW-1185">Reference proteome</keyword>
<evidence type="ECO:0000313" key="1">
    <source>
        <dbReference type="EMBL" id="GIY38305.1"/>
    </source>
</evidence>
<sequence length="76" mass="8935">MQCKHKPTGKESLNKKDLVKKSIFKFRTGEIMPTQMKSKLVRKPPVLHCQPFQNRTVNTRQLSFYHELQLKLHSGN</sequence>
<dbReference type="EMBL" id="BPLR01010286">
    <property type="protein sequence ID" value="GIY38305.1"/>
    <property type="molecule type" value="Genomic_DNA"/>
</dbReference>
<proteinExistence type="predicted"/>
<dbReference type="Proteomes" id="UP001054945">
    <property type="component" value="Unassembled WGS sequence"/>
</dbReference>
<dbReference type="AlphaFoldDB" id="A0AAV4SX04"/>
<comment type="caution">
    <text evidence="1">The sequence shown here is derived from an EMBL/GenBank/DDBJ whole genome shotgun (WGS) entry which is preliminary data.</text>
</comment>
<name>A0AAV4SX04_CAEEX</name>